<evidence type="ECO:0000259" key="3">
    <source>
        <dbReference type="PROSITE" id="PS50983"/>
    </source>
</evidence>
<dbReference type="PROSITE" id="PS50983">
    <property type="entry name" value="FE_B12_PBP"/>
    <property type="match status" value="1"/>
</dbReference>
<dbReference type="EMBL" id="CP155571">
    <property type="protein sequence ID" value="XFO74909.1"/>
    <property type="molecule type" value="Genomic_DNA"/>
</dbReference>
<dbReference type="RefSeq" id="WP_245693014.1">
    <property type="nucleotide sequence ID" value="NZ_CP155571.1"/>
</dbReference>
<comment type="similarity">
    <text evidence="1">Belongs to the bacterial solute-binding protein 8 family.</text>
</comment>
<evidence type="ECO:0000313" key="4">
    <source>
        <dbReference type="EMBL" id="XFO74909.1"/>
    </source>
</evidence>
<organism evidence="4 5">
    <name type="scientific">Sporomusa acidovorans (strain ATCC 49682 / DSM 3132 / Mol)</name>
    <dbReference type="NCBI Taxonomy" id="1123286"/>
    <lineage>
        <taxon>Bacteria</taxon>
        <taxon>Bacillati</taxon>
        <taxon>Bacillota</taxon>
        <taxon>Negativicutes</taxon>
        <taxon>Selenomonadales</taxon>
        <taxon>Sporomusaceae</taxon>
        <taxon>Sporomusa</taxon>
    </lineage>
</organism>
<keyword evidence="2" id="KW-0732">Signal</keyword>
<proteinExistence type="inferred from homology"/>
<accession>A0ABZ3JA86</accession>
<dbReference type="SUPFAM" id="SSF53807">
    <property type="entry name" value="Helical backbone' metal receptor"/>
    <property type="match status" value="1"/>
</dbReference>
<dbReference type="InterPro" id="IPR054828">
    <property type="entry name" value="Vit_B12_bind_prot"/>
</dbReference>
<dbReference type="InterPro" id="IPR002491">
    <property type="entry name" value="ABC_transptr_periplasmic_BD"/>
</dbReference>
<evidence type="ECO:0000256" key="2">
    <source>
        <dbReference type="ARBA" id="ARBA00022729"/>
    </source>
</evidence>
<sequence length="323" mass="34944">MHKRIGVILSILIIAMLAGGMIFQDDLTGKQTDTANLRSVTDSAGRTVQIPARPQRVIVLNASNLDLYYAAGGSVVGKPATEALSPEVKEAVKSIPTVGTTANPSLEKLVALKPDLILGVNIPPHHNLLPVLEKAGIPILLQTLDNYQQILDTLRFYGELTGQPEQAAGAIAGIEDAYRKVIAKKRTGPAPKVLIVWGSTESFNMATPRSFSGDLLQRIGAENIADTPDTVSAKMSYVPLSMEYVAEKNPDVILLITHSSDEKVGEKFRNELAKHPAWQGLKAVMNNRVHILPYHLFAVNPGTRVGEALVLLEQLVYPEVAEP</sequence>
<gene>
    <name evidence="4" type="primary">btuF_1</name>
    <name evidence="4" type="ORF">SPACI_050200</name>
</gene>
<protein>
    <submittedName>
        <fullName evidence="4">Vitamin B12-binding protein</fullName>
    </submittedName>
</protein>
<dbReference type="Proteomes" id="UP000216052">
    <property type="component" value="Chromosome"/>
</dbReference>
<keyword evidence="5" id="KW-1185">Reference proteome</keyword>
<dbReference type="Pfam" id="PF01497">
    <property type="entry name" value="Peripla_BP_2"/>
    <property type="match status" value="1"/>
</dbReference>
<dbReference type="PANTHER" id="PTHR30535:SF34">
    <property type="entry name" value="MOLYBDATE-BINDING PROTEIN MOLA"/>
    <property type="match status" value="1"/>
</dbReference>
<dbReference type="NCBIfam" id="NF038402">
    <property type="entry name" value="TroA_like"/>
    <property type="match status" value="1"/>
</dbReference>
<evidence type="ECO:0000256" key="1">
    <source>
        <dbReference type="ARBA" id="ARBA00008814"/>
    </source>
</evidence>
<feature type="domain" description="Fe/B12 periplasmic-binding" evidence="3">
    <location>
        <begin position="56"/>
        <end position="320"/>
    </location>
</feature>
<name>A0ABZ3JA86_SPOA4</name>
<dbReference type="Gene3D" id="3.40.50.1980">
    <property type="entry name" value="Nitrogenase molybdenum iron protein domain"/>
    <property type="match status" value="2"/>
</dbReference>
<reference evidence="4" key="1">
    <citation type="submission" date="2024-05" db="EMBL/GenBank/DDBJ databases">
        <title>Isolation and characterization of Sporomusa carbonis sp. nov., a carboxydotrophic hydrogenogen in the genus of Sporomusa isolated from a charcoal burning pile.</title>
        <authorList>
            <person name="Boeer T."/>
            <person name="Rosenbaum F."/>
            <person name="Eysell L."/>
            <person name="Mueller V."/>
            <person name="Daniel R."/>
            <person name="Poehlein A."/>
        </authorList>
    </citation>
    <scope>NUCLEOTIDE SEQUENCE [LARGE SCALE GENOMIC DNA]</scope>
    <source>
        <strain evidence="4">DSM 3132</strain>
    </source>
</reference>
<dbReference type="InterPro" id="IPR050902">
    <property type="entry name" value="ABC_Transporter_SBP"/>
</dbReference>
<dbReference type="PANTHER" id="PTHR30535">
    <property type="entry name" value="VITAMIN B12-BINDING PROTEIN"/>
    <property type="match status" value="1"/>
</dbReference>
<evidence type="ECO:0000313" key="5">
    <source>
        <dbReference type="Proteomes" id="UP000216052"/>
    </source>
</evidence>